<dbReference type="CDD" id="cd00042">
    <property type="entry name" value="CY"/>
    <property type="match status" value="1"/>
</dbReference>
<gene>
    <name evidence="3" type="ORF">OXX778_LOCUS7549</name>
</gene>
<dbReference type="GO" id="GO:0004869">
    <property type="term" value="F:cysteine-type endopeptidase inhibitor activity"/>
    <property type="evidence" value="ECO:0007669"/>
    <property type="project" value="InterPro"/>
</dbReference>
<accession>A0A813UF66</accession>
<evidence type="ECO:0000256" key="1">
    <source>
        <dbReference type="SAM" id="SignalP"/>
    </source>
</evidence>
<dbReference type="Gene3D" id="3.10.450.10">
    <property type="match status" value="1"/>
</dbReference>
<keyword evidence="4" id="KW-1185">Reference proteome</keyword>
<feature type="domain" description="Cystatin" evidence="2">
    <location>
        <begin position="56"/>
        <end position="111"/>
    </location>
</feature>
<feature type="signal peptide" evidence="1">
    <location>
        <begin position="1"/>
        <end position="17"/>
    </location>
</feature>
<dbReference type="InterPro" id="IPR046350">
    <property type="entry name" value="Cystatin_sf"/>
</dbReference>
<dbReference type="SUPFAM" id="SSF54403">
    <property type="entry name" value="Cystatin/monellin"/>
    <property type="match status" value="1"/>
</dbReference>
<sequence length="160" mass="17949">MKIQFLIFLSLAALAYGKSQCVQSESHESEQSENLHVGNQKPLSIEELNLDTIIQTALNATHLYNLQDNSTKNYYKLVCIKSGTSQLVAGVIYRLNVTLQKTECLKSDLFGENLESGDDSGLLSMRSLDNIENCKLSTETQDIVLKVLSTPWKKVFYQLV</sequence>
<dbReference type="Pfam" id="PF00031">
    <property type="entry name" value="Cystatin"/>
    <property type="match status" value="1"/>
</dbReference>
<evidence type="ECO:0000313" key="3">
    <source>
        <dbReference type="EMBL" id="CAF0822614.1"/>
    </source>
</evidence>
<reference evidence="3" key="1">
    <citation type="submission" date="2021-02" db="EMBL/GenBank/DDBJ databases">
        <authorList>
            <person name="Nowell W R."/>
        </authorList>
    </citation>
    <scope>NUCLEOTIDE SEQUENCE</scope>
    <source>
        <strain evidence="3">Ploen Becks lab</strain>
    </source>
</reference>
<comment type="caution">
    <text evidence="3">The sequence shown here is derived from an EMBL/GenBank/DDBJ whole genome shotgun (WGS) entry which is preliminary data.</text>
</comment>
<organism evidence="3 4">
    <name type="scientific">Brachionus calyciflorus</name>
    <dbReference type="NCBI Taxonomy" id="104777"/>
    <lineage>
        <taxon>Eukaryota</taxon>
        <taxon>Metazoa</taxon>
        <taxon>Spiralia</taxon>
        <taxon>Gnathifera</taxon>
        <taxon>Rotifera</taxon>
        <taxon>Eurotatoria</taxon>
        <taxon>Monogononta</taxon>
        <taxon>Pseudotrocha</taxon>
        <taxon>Ploima</taxon>
        <taxon>Brachionidae</taxon>
        <taxon>Brachionus</taxon>
    </lineage>
</organism>
<proteinExistence type="predicted"/>
<evidence type="ECO:0000259" key="2">
    <source>
        <dbReference type="Pfam" id="PF00031"/>
    </source>
</evidence>
<dbReference type="OrthoDB" id="1908104at2759"/>
<dbReference type="Proteomes" id="UP000663879">
    <property type="component" value="Unassembled WGS sequence"/>
</dbReference>
<dbReference type="InterPro" id="IPR000010">
    <property type="entry name" value="Cystatin_dom"/>
</dbReference>
<keyword evidence="1" id="KW-0732">Signal</keyword>
<evidence type="ECO:0000313" key="4">
    <source>
        <dbReference type="Proteomes" id="UP000663879"/>
    </source>
</evidence>
<dbReference type="EMBL" id="CAJNOC010000970">
    <property type="protein sequence ID" value="CAF0822614.1"/>
    <property type="molecule type" value="Genomic_DNA"/>
</dbReference>
<protein>
    <recommendedName>
        <fullName evidence="2">Cystatin domain-containing protein</fullName>
    </recommendedName>
</protein>
<dbReference type="AlphaFoldDB" id="A0A813UF66"/>
<name>A0A813UF66_9BILA</name>
<feature type="chain" id="PRO_5032480752" description="Cystatin domain-containing protein" evidence="1">
    <location>
        <begin position="18"/>
        <end position="160"/>
    </location>
</feature>